<evidence type="ECO:0000313" key="3">
    <source>
        <dbReference type="Proteomes" id="UP000677016"/>
    </source>
</evidence>
<feature type="transmembrane region" description="Helical" evidence="1">
    <location>
        <begin position="99"/>
        <end position="121"/>
    </location>
</feature>
<feature type="transmembrane region" description="Helical" evidence="1">
    <location>
        <begin position="330"/>
        <end position="351"/>
    </location>
</feature>
<evidence type="ECO:0000256" key="1">
    <source>
        <dbReference type="SAM" id="Phobius"/>
    </source>
</evidence>
<feature type="transmembrane region" description="Helical" evidence="1">
    <location>
        <begin position="133"/>
        <end position="150"/>
    </location>
</feature>
<dbReference type="AlphaFoldDB" id="A0A941DA61"/>
<feature type="transmembrane region" description="Helical" evidence="1">
    <location>
        <begin position="372"/>
        <end position="399"/>
    </location>
</feature>
<feature type="transmembrane region" description="Helical" evidence="1">
    <location>
        <begin position="481"/>
        <end position="506"/>
    </location>
</feature>
<gene>
    <name evidence="2" type="ORF">KC207_14740</name>
</gene>
<feature type="transmembrane region" description="Helical" evidence="1">
    <location>
        <begin position="55"/>
        <end position="79"/>
    </location>
</feature>
<evidence type="ECO:0008006" key="4">
    <source>
        <dbReference type="Google" id="ProtNLM"/>
    </source>
</evidence>
<keyword evidence="1" id="KW-0472">Membrane</keyword>
<organism evidence="2 3">
    <name type="scientific">Phycicoccus avicenniae</name>
    <dbReference type="NCBI Taxonomy" id="2828860"/>
    <lineage>
        <taxon>Bacteria</taxon>
        <taxon>Bacillati</taxon>
        <taxon>Actinomycetota</taxon>
        <taxon>Actinomycetes</taxon>
        <taxon>Micrococcales</taxon>
        <taxon>Intrasporangiaceae</taxon>
        <taxon>Phycicoccus</taxon>
    </lineage>
</organism>
<feature type="transmembrane region" description="Helical" evidence="1">
    <location>
        <begin position="234"/>
        <end position="252"/>
    </location>
</feature>
<protein>
    <recommendedName>
        <fullName evidence="4">ABC-2 type transport system permease protein</fullName>
    </recommendedName>
</protein>
<feature type="transmembrane region" description="Helical" evidence="1">
    <location>
        <begin position="405"/>
        <end position="428"/>
    </location>
</feature>
<feature type="transmembrane region" description="Helical" evidence="1">
    <location>
        <begin position="20"/>
        <end position="48"/>
    </location>
</feature>
<comment type="caution">
    <text evidence="2">The sequence shown here is derived from an EMBL/GenBank/DDBJ whole genome shotgun (WGS) entry which is preliminary data.</text>
</comment>
<evidence type="ECO:0000313" key="2">
    <source>
        <dbReference type="EMBL" id="MBR7744550.1"/>
    </source>
</evidence>
<feature type="transmembrane region" description="Helical" evidence="1">
    <location>
        <begin position="170"/>
        <end position="190"/>
    </location>
</feature>
<reference evidence="2" key="1">
    <citation type="submission" date="2021-04" db="EMBL/GenBank/DDBJ databases">
        <title>Phycicoccus avicenniae sp. nov., a novel endophytic actinomycetes isolated from branch of Avicennia mariana.</title>
        <authorList>
            <person name="Tuo L."/>
        </authorList>
    </citation>
    <scope>NUCLEOTIDE SEQUENCE</scope>
    <source>
        <strain evidence="2">BSK3Z-2</strain>
    </source>
</reference>
<dbReference type="Proteomes" id="UP000677016">
    <property type="component" value="Unassembled WGS sequence"/>
</dbReference>
<dbReference type="RefSeq" id="WP_211604075.1">
    <property type="nucleotide sequence ID" value="NZ_JAGSNF010000021.1"/>
</dbReference>
<sequence>MTLLVVRLRLAMWRSAMTRSALHLTSSVLGGLGALAVVAVLGPAIALLVLQPERVVALTVPLFASLTLFWTVLALAAAGVDNVLDPTRFAVLPVRAWPLSRSLLAASFTGIPAVMLVVLALAQTVAWTRGPGTVLAALLAAVLGCLTAVLGSRAATSVLAAVMGGRTGRLLGAVVVSLVTVLPLGLNLVVSRGGLVTDLASFDARGAAVAASWTPVGWAWALPFDVATGRWGPAAAHLVLAVLLVAGLWWVWATRLARVLTSPLTTSGGQRIGRGRLLPVLLGRSPVGTVAARRVRAWYRDSRLVSIALRTAVLPVFFVLQAVVTDLGVFAGIGVVSLGVFAGLTLMNDLAFDGEAWWLHVSTGLRGRDDRLGRVVASVVVFGPVVALTFGVSAVLGLVDPVVPWLTVTVTAFLASLALATLVGAVLPGTAPRVGGNPFAASSGGAAQGCALALLSFVGPAVLVLPVLVPAVLTRGTAGEWVVLVVGVLYGLVLLAGAVVLGGRWLEHRAPEMLGRLAHAQL</sequence>
<name>A0A941DA61_9MICO</name>
<proteinExistence type="predicted"/>
<keyword evidence="1" id="KW-0812">Transmembrane</keyword>
<dbReference type="EMBL" id="JAGSNF010000021">
    <property type="protein sequence ID" value="MBR7744550.1"/>
    <property type="molecule type" value="Genomic_DNA"/>
</dbReference>
<feature type="transmembrane region" description="Helical" evidence="1">
    <location>
        <begin position="449"/>
        <end position="469"/>
    </location>
</feature>
<feature type="transmembrane region" description="Helical" evidence="1">
    <location>
        <begin position="202"/>
        <end position="222"/>
    </location>
</feature>
<keyword evidence="1" id="KW-1133">Transmembrane helix</keyword>
<accession>A0A941DA61</accession>
<keyword evidence="3" id="KW-1185">Reference proteome</keyword>
<feature type="transmembrane region" description="Helical" evidence="1">
    <location>
        <begin position="304"/>
        <end position="324"/>
    </location>
</feature>